<protein>
    <submittedName>
        <fullName evidence="3">Methyltransferase domain-containing protein</fullName>
    </submittedName>
</protein>
<comment type="caution">
    <text evidence="3">The sequence shown here is derived from an EMBL/GenBank/DDBJ whole genome shotgun (WGS) entry which is preliminary data.</text>
</comment>
<dbReference type="PANTHER" id="PTHR43648:SF1">
    <property type="entry name" value="ELECTRON TRANSFER FLAVOPROTEIN BETA SUBUNIT LYSINE METHYLTRANSFERASE"/>
    <property type="match status" value="1"/>
</dbReference>
<proteinExistence type="predicted"/>
<sequence>MKRKAYFFEIDKSKSDEILEIFGRYGYTDFYSDSRLNDTTETFHVFYDEEKIVDSILKEIDLNTHIEWIEDDDWIKKWSDSLRIVDLGYDLYVNPNPSKFEDPKDGITVKIIPGMAFGTGEHETTKLAIRFLKKVVKESSTVCDVGCGTGIISTFACKLGAKRVLALDIDQLAVEQAKETAKLNGVDYEVRKADLMSGVDEKFDIIVSNIYFDVILKLIDQLPANVIFIASGIDIGRANDFEKICTGRKMKLIEKAHEGQWCAFLFEL</sequence>
<evidence type="ECO:0000313" key="3">
    <source>
        <dbReference type="EMBL" id="HGE75621.1"/>
    </source>
</evidence>
<evidence type="ECO:0000256" key="2">
    <source>
        <dbReference type="ARBA" id="ARBA00022679"/>
    </source>
</evidence>
<dbReference type="InterPro" id="IPR029063">
    <property type="entry name" value="SAM-dependent_MTases_sf"/>
</dbReference>
<dbReference type="SUPFAM" id="SSF53335">
    <property type="entry name" value="S-adenosyl-L-methionine-dependent methyltransferases"/>
    <property type="match status" value="1"/>
</dbReference>
<dbReference type="GO" id="GO:0008276">
    <property type="term" value="F:protein methyltransferase activity"/>
    <property type="evidence" value="ECO:0007669"/>
    <property type="project" value="TreeGrafter"/>
</dbReference>
<accession>A0A7V3RFG7</accession>
<dbReference type="GO" id="GO:0032259">
    <property type="term" value="P:methylation"/>
    <property type="evidence" value="ECO:0007669"/>
    <property type="project" value="UniProtKB-KW"/>
</dbReference>
<organism evidence="3">
    <name type="scientific">Mesoaciditoga lauensis</name>
    <dbReference type="NCBI Taxonomy" id="1495039"/>
    <lineage>
        <taxon>Bacteria</taxon>
        <taxon>Thermotogati</taxon>
        <taxon>Thermotogota</taxon>
        <taxon>Thermotogae</taxon>
        <taxon>Mesoaciditogales</taxon>
        <taxon>Mesoaciditogaceae</taxon>
        <taxon>Mesoaciditoga</taxon>
    </lineage>
</organism>
<reference evidence="3" key="1">
    <citation type="journal article" date="2020" name="mSystems">
        <title>Genome- and Community-Level Interaction Insights into Carbon Utilization and Element Cycling Functions of Hydrothermarchaeota in Hydrothermal Sediment.</title>
        <authorList>
            <person name="Zhou Z."/>
            <person name="Liu Y."/>
            <person name="Xu W."/>
            <person name="Pan J."/>
            <person name="Luo Z.H."/>
            <person name="Li M."/>
        </authorList>
    </citation>
    <scope>NUCLEOTIDE SEQUENCE [LARGE SCALE GENOMIC DNA]</scope>
    <source>
        <strain evidence="3">SpSt-966</strain>
    </source>
</reference>
<evidence type="ECO:0000256" key="1">
    <source>
        <dbReference type="ARBA" id="ARBA00022603"/>
    </source>
</evidence>
<gene>
    <name evidence="3" type="ORF">ENX73_05805</name>
</gene>
<dbReference type="AlphaFoldDB" id="A0A7V3RFG7"/>
<dbReference type="CDD" id="cd02440">
    <property type="entry name" value="AdoMet_MTases"/>
    <property type="match status" value="1"/>
</dbReference>
<dbReference type="Pfam" id="PF06325">
    <property type="entry name" value="PrmA"/>
    <property type="match status" value="1"/>
</dbReference>
<dbReference type="InterPro" id="IPR050078">
    <property type="entry name" value="Ribosomal_L11_MeTrfase_PrmA"/>
</dbReference>
<dbReference type="EMBL" id="DTPE01000228">
    <property type="protein sequence ID" value="HGE75621.1"/>
    <property type="molecule type" value="Genomic_DNA"/>
</dbReference>
<keyword evidence="2 3" id="KW-0808">Transferase</keyword>
<keyword evidence="1 3" id="KW-0489">Methyltransferase</keyword>
<dbReference type="Gene3D" id="3.40.50.150">
    <property type="entry name" value="Vaccinia Virus protein VP39"/>
    <property type="match status" value="1"/>
</dbReference>
<dbReference type="PANTHER" id="PTHR43648">
    <property type="entry name" value="ELECTRON TRANSFER FLAVOPROTEIN BETA SUBUNIT LYSINE METHYLTRANSFERASE"/>
    <property type="match status" value="1"/>
</dbReference>
<name>A0A7V3RFG7_9BACT</name>